<proteinExistence type="predicted"/>
<feature type="non-terminal residue" evidence="1">
    <location>
        <position position="1"/>
    </location>
</feature>
<protein>
    <submittedName>
        <fullName evidence="1">Uncharacterized protein</fullName>
    </submittedName>
</protein>
<organism evidence="1 2">
    <name type="scientific">Scortum barcoo</name>
    <name type="common">barcoo grunter</name>
    <dbReference type="NCBI Taxonomy" id="214431"/>
    <lineage>
        <taxon>Eukaryota</taxon>
        <taxon>Metazoa</taxon>
        <taxon>Chordata</taxon>
        <taxon>Craniata</taxon>
        <taxon>Vertebrata</taxon>
        <taxon>Euteleostomi</taxon>
        <taxon>Actinopterygii</taxon>
        <taxon>Neopterygii</taxon>
        <taxon>Teleostei</taxon>
        <taxon>Neoteleostei</taxon>
        <taxon>Acanthomorphata</taxon>
        <taxon>Eupercaria</taxon>
        <taxon>Centrarchiformes</taxon>
        <taxon>Terapontoidei</taxon>
        <taxon>Terapontidae</taxon>
        <taxon>Scortum</taxon>
    </lineage>
</organism>
<evidence type="ECO:0000313" key="2">
    <source>
        <dbReference type="Proteomes" id="UP000831701"/>
    </source>
</evidence>
<evidence type="ECO:0000313" key="1">
    <source>
        <dbReference type="EMBL" id="KAI3376725.1"/>
    </source>
</evidence>
<dbReference type="EMBL" id="CM041532">
    <property type="protein sequence ID" value="KAI3376725.1"/>
    <property type="molecule type" value="Genomic_DNA"/>
</dbReference>
<name>A0ACB8X9G8_9TELE</name>
<accession>A0ACB8X9G8</accession>
<comment type="caution">
    <text evidence="1">The sequence shown here is derived from an EMBL/GenBank/DDBJ whole genome shotgun (WGS) entry which is preliminary data.</text>
</comment>
<sequence length="175" mass="18877">GSMFGITMGKEVPEDSQFFKSWQGDDVTLSCRTRTASSKLKADFYKGGLLKESSSTANMTIHNVSTSDEGLYKCRISGAGESADSLMSVRGGAVILESPALPVMEGDTVTLRCRNKKTTSNYISDFYKDSSQIETGYTGSMTLHNVSKSDEGFYKCVIPGAGESAESWLSVRGET</sequence>
<reference evidence="1" key="1">
    <citation type="submission" date="2022-04" db="EMBL/GenBank/DDBJ databases">
        <title>Jade perch genome.</title>
        <authorList>
            <person name="Chao B."/>
        </authorList>
    </citation>
    <scope>NUCLEOTIDE SEQUENCE</scope>
    <source>
        <strain evidence="1">CB-2022</strain>
    </source>
</reference>
<dbReference type="Proteomes" id="UP000831701">
    <property type="component" value="Chromosome 2"/>
</dbReference>
<keyword evidence="2" id="KW-1185">Reference proteome</keyword>
<gene>
    <name evidence="1" type="ORF">L3Q82_016484</name>
</gene>